<keyword evidence="3" id="KW-0505">Motor protein</keyword>
<comment type="similarity">
    <text evidence="3">Belongs to the TRAFAC class myosin-kinesin ATPase superfamily. Kinesin family.</text>
</comment>
<dbReference type="GO" id="GO:0051231">
    <property type="term" value="P:spindle elongation"/>
    <property type="evidence" value="ECO:0007669"/>
    <property type="project" value="TreeGrafter"/>
</dbReference>
<evidence type="ECO:0000259" key="6">
    <source>
        <dbReference type="PROSITE" id="PS50067"/>
    </source>
</evidence>
<reference evidence="7" key="1">
    <citation type="submission" date="2022-07" db="EMBL/GenBank/DDBJ databases">
        <title>Genome analysis of Parmales, a sister group of diatoms, reveals the evolutionary specialization of diatoms from phago-mixotrophs to photoautotrophs.</title>
        <authorList>
            <person name="Ban H."/>
            <person name="Sato S."/>
            <person name="Yoshikawa S."/>
            <person name="Kazumasa Y."/>
            <person name="Nakamura Y."/>
            <person name="Ichinomiya M."/>
            <person name="Saitoh K."/>
            <person name="Sato N."/>
            <person name="Blanc-Mathieu R."/>
            <person name="Endo H."/>
            <person name="Kuwata A."/>
            <person name="Ogata H."/>
        </authorList>
    </citation>
    <scope>NUCLEOTIDE SEQUENCE</scope>
</reference>
<feature type="region of interest" description="Disordered" evidence="5">
    <location>
        <begin position="491"/>
        <end position="512"/>
    </location>
</feature>
<sequence length="2518" mass="284669">MTRWTVGTTTKGNYLNKGLMMDGNYGTYSSTTPHIPPSSIEILSSGSGSTGKQSVLWQGTKENLKISSLTEFDASNLYFVTTVAVQNMGLEDMTDFHYVRTVDPDQGQWHAANSQSFETRNWISAQPYQDGDPEGRSDPDVPNKCLISCYAATTSTSPDTYLPDMYGGLAAINDNCRVGINPKGQLSNSDPMLPWTSTRWEEFTEADAPIADTGLNLGFKFDLISPGATKTFKFAYVLSSDQVNAALASLDSVTILSPSSSATGNTLFQISLDSTAGDCEDTYANNPACTIEQVKFYIKTPDYDTYQLLNSYSGVEGQYTYSHYVDLADYVIGAADTTAQLYAEVIMEDSSLYAQTSVTTISPQQINLCWDLDTDDEPDDIPADYKLEIDQGAGTTFGLVVCDGEADSLSDVNYISFFLKISGTSAGEVLLGTDPQSPFRAEIEPSSSLLTPSPGGAVEGIITAQISTSNGGVAYTTINSLQFEAYHAPTSAPSAAPTLSPTDAPTMAPTDAPTDAPTMVPTDAPTAAPTTAPVTVELCWDLDSDFSPDLTPSETISYTLSIDDGVGVTLGIELSPTVSVTEIWERQTEAKNYCECEGCNYYIISDDCPTPAPIPADDTPFSTTIFIAGLVGATFFGAIAISILRNFCYSGSSKSKNAVQPILSNVGIDQGSIHDKKYEDGVRAPEYTKKQEKTMRVIAEKMTPTKNLTGVKKLKRVVREKLIHLQDQEKKALIDKLAKAAEQVEIEMQKQEKEELDAINKGNHDPVEHAKLVLLRRQDIAYLKLRSIENGRLQREQEFRRQLASRREKIADLMEWFLEKKTGIDQTVITDQLAQMNEVNKKSIELLNSRLKDQIQEEITEMRSHHEKNWDTTPQEELVEMKKLDLKYQQIVKEDLDENDAVRREMLSRNLAAFKRVKLAEIKLKQAPPNEAEAIKENLARYEKVAKDSLERELASTRRKLTTFEEILCSQRGVADDEESLRSLFKREITAVKDKLMAQKKRELEMLVRDTNNQIYLAKRENSDLKDANEEELREELNHISEHLTHMQTNMEADYVKQIDGAETAERARQAGCLANHDLVWEELAVVKMKHDGDMSELKENLRGIKNEARSSLAEQSRKQQQQLQASLSELGTPKAKGPSKVELMTPGTKIARQSSIQSSIFEHDNEQDRLYFSLEMVHQADYDRAIAAEKIRQETCEGLEDDFELRLTRLKETHEKELGLLSDSLFAEQRRQRDRLKNRLALRKKKRKGELHDLNASELEIEKASNLLDAEYEEEEARLLKITGDDIHQRIKVLRDHYHEEEKKMEDFSARMAQIKSEHDRNFNDLKKNLEVDQRRQRDLLKQRLAAKRAKKESEANGTTAASKELLKKEEEEAMKEFEYDCDKNLEKIANDSKLKKNADISLLRGEIKASDAFFLSLHSDIDKIRKEHSEGISFLESELELKNARARRSLQNKLERARAKRAAKATDAGENVGEVMKELGSEHMSVEDDLEKSLMEEELSRKEELSKKYHEEREASLKAAEQISSMQQDQIDEARKLQEEAIAAGKRLEAEMKSLRLEKETKLKEKLAARKKKKESELRKRGASAEEKKAMEAILLEEEVAAKEELEVEISEERRRLELIKVEEENKRLAKLRESEEEAALNAEKEAELAKERAVNEMERLKKEHAEGAQKREEEMQAKRDAKKRKLKKQLEKRKKKREKDLKEEAERMEQELEEKRASEEEKENARKTMEEEAERARLMAEEESKRLTAELEAALEEEKKKEEEDRKLEETRQQEELKRLEMEAANEAAAAVARKKILQAANDARVAAEKEAREAALEEEARAAEKETKRMLEKFKHDQERMDQDKMNEKERQRILLKKKIQKRKEMAKRRKEAEKKGLQNQKKELEALEGVHKNQREELNAHHGGGGEEREGDGGSGGDASAAELERLKEELHLKGIALLESQGISEGLKGDVELLKVEMDHKEQERSAAVDKVASENVAVRKQLEEVLKELQSTKDKLENSDSVPIADYKEAIENMEKSQKEESDALARLKESISTREFLEGEVRDAETRVEELDGVVQGLEGRIIEVGKEHEEEIQVVRTEMSEVQKVADRVVDAEEKSKVNQEKRDFFEARFNEVLKQKKKLHNSLLDLGGKIRVYARIRPISQKETGNGEREACLYVNEQALSLEANFGSGDDTEEGREVREFEYDSVFGPHSSQESIFDECSGMMDSCLDGCNSCVFAYGQTGAGKTWTMAGRDDKRENWGLARRFIEYLFKEKEDQAAKGQSEIKVSCEYMEIYCEELKDLFYAMDNHRDKSAMKNKPKLQTGMDKDGRVVVKNIVNKECESKEEMMNYFNEGNKHRVVHATAMNKESSRSHSVFTIKTSCRNLLAVNKKDQRVKNGKLNIIDLAGSERTAKSEVTGQQLKEANSINESLMNLGIVVSSLSEGEGKGKYVNYRLSKLTEVMRDSLGGTSKTLMFVNMSPAVSNAPETKGSLEYARNMKKITNTVTKSIDNNEVAELKQEIKALKARLG</sequence>
<dbReference type="PROSITE" id="PS50067">
    <property type="entry name" value="KINESIN_MOTOR_2"/>
    <property type="match status" value="1"/>
</dbReference>
<dbReference type="Proteomes" id="UP001165082">
    <property type="component" value="Unassembled WGS sequence"/>
</dbReference>
<keyword evidence="2 3" id="KW-0067">ATP-binding</keyword>
<feature type="binding site" evidence="3">
    <location>
        <begin position="2229"/>
        <end position="2236"/>
    </location>
    <ligand>
        <name>ATP</name>
        <dbReference type="ChEBI" id="CHEBI:30616"/>
    </ligand>
</feature>
<dbReference type="InterPro" id="IPR036961">
    <property type="entry name" value="Kinesin_motor_dom_sf"/>
</dbReference>
<dbReference type="InterPro" id="IPR001752">
    <property type="entry name" value="Kinesin_motor_dom"/>
</dbReference>
<dbReference type="GO" id="GO:0005875">
    <property type="term" value="C:microtubule associated complex"/>
    <property type="evidence" value="ECO:0007669"/>
    <property type="project" value="TreeGrafter"/>
</dbReference>
<dbReference type="PANTHER" id="PTHR47969:SF29">
    <property type="entry name" value="KINESIN-LIKE PROTEIN"/>
    <property type="match status" value="1"/>
</dbReference>
<feature type="compositionally biased region" description="Basic and acidic residues" evidence="5">
    <location>
        <begin position="1837"/>
        <end position="1857"/>
    </location>
</feature>
<evidence type="ECO:0000256" key="3">
    <source>
        <dbReference type="PROSITE-ProRule" id="PRU00283"/>
    </source>
</evidence>
<evidence type="ECO:0000256" key="1">
    <source>
        <dbReference type="ARBA" id="ARBA00022741"/>
    </source>
</evidence>
<feature type="compositionally biased region" description="Basic and acidic residues" evidence="5">
    <location>
        <begin position="1759"/>
        <end position="1777"/>
    </location>
</feature>
<keyword evidence="1 3" id="KW-0547">Nucleotide-binding</keyword>
<organism evidence="7 8">
    <name type="scientific">Triparma retinervis</name>
    <dbReference type="NCBI Taxonomy" id="2557542"/>
    <lineage>
        <taxon>Eukaryota</taxon>
        <taxon>Sar</taxon>
        <taxon>Stramenopiles</taxon>
        <taxon>Ochrophyta</taxon>
        <taxon>Bolidophyceae</taxon>
        <taxon>Parmales</taxon>
        <taxon>Triparmaceae</taxon>
        <taxon>Triparma</taxon>
    </lineage>
</organism>
<dbReference type="GO" id="GO:0007052">
    <property type="term" value="P:mitotic spindle organization"/>
    <property type="evidence" value="ECO:0007669"/>
    <property type="project" value="TreeGrafter"/>
</dbReference>
<evidence type="ECO:0000256" key="5">
    <source>
        <dbReference type="SAM" id="MobiDB-lite"/>
    </source>
</evidence>
<dbReference type="GO" id="GO:0005524">
    <property type="term" value="F:ATP binding"/>
    <property type="evidence" value="ECO:0007669"/>
    <property type="project" value="UniProtKB-UniRule"/>
</dbReference>
<feature type="compositionally biased region" description="Basic and acidic residues" evidence="5">
    <location>
        <begin position="1875"/>
        <end position="1917"/>
    </location>
</feature>
<feature type="domain" description="Kinesin motor" evidence="6">
    <location>
        <begin position="2139"/>
        <end position="2490"/>
    </location>
</feature>
<feature type="region of interest" description="Disordered" evidence="5">
    <location>
        <begin position="1837"/>
        <end position="1929"/>
    </location>
</feature>
<keyword evidence="4" id="KW-0175">Coiled coil</keyword>
<dbReference type="Pfam" id="PF00225">
    <property type="entry name" value="Kinesin"/>
    <property type="match status" value="1"/>
</dbReference>
<dbReference type="PROSITE" id="PS00411">
    <property type="entry name" value="KINESIN_MOTOR_1"/>
    <property type="match status" value="1"/>
</dbReference>
<feature type="region of interest" description="Disordered" evidence="5">
    <location>
        <begin position="1758"/>
        <end position="1777"/>
    </location>
</feature>
<accession>A0A9W7L4K8</accession>
<dbReference type="GO" id="GO:0008017">
    <property type="term" value="F:microtubule binding"/>
    <property type="evidence" value="ECO:0007669"/>
    <property type="project" value="InterPro"/>
</dbReference>
<dbReference type="PRINTS" id="PR00380">
    <property type="entry name" value="KINESINHEAVY"/>
</dbReference>
<dbReference type="InterPro" id="IPR019821">
    <property type="entry name" value="Kinesin_motor_CS"/>
</dbReference>
<feature type="region of interest" description="Disordered" evidence="5">
    <location>
        <begin position="1630"/>
        <end position="1748"/>
    </location>
</feature>
<proteinExistence type="inferred from homology"/>
<name>A0A9W7L4K8_9STRA</name>
<feature type="coiled-coil region" evidence="4">
    <location>
        <begin position="1438"/>
        <end position="1469"/>
    </location>
</feature>
<feature type="coiled-coil region" evidence="4">
    <location>
        <begin position="1255"/>
        <end position="1319"/>
    </location>
</feature>
<protein>
    <recommendedName>
        <fullName evidence="6">Kinesin motor domain-containing protein</fullName>
    </recommendedName>
</protein>
<evidence type="ECO:0000256" key="4">
    <source>
        <dbReference type="SAM" id="Coils"/>
    </source>
</evidence>
<dbReference type="InterPro" id="IPR027640">
    <property type="entry name" value="Kinesin-like_fam"/>
</dbReference>
<dbReference type="GO" id="GO:0007018">
    <property type="term" value="P:microtubule-based movement"/>
    <property type="evidence" value="ECO:0007669"/>
    <property type="project" value="InterPro"/>
</dbReference>
<evidence type="ECO:0000256" key="2">
    <source>
        <dbReference type="ARBA" id="ARBA00022840"/>
    </source>
</evidence>
<feature type="compositionally biased region" description="Basic and acidic residues" evidence="5">
    <location>
        <begin position="1645"/>
        <end position="1682"/>
    </location>
</feature>
<feature type="coiled-coil region" evidence="4">
    <location>
        <begin position="932"/>
        <end position="967"/>
    </location>
</feature>
<evidence type="ECO:0000313" key="8">
    <source>
        <dbReference type="Proteomes" id="UP001165082"/>
    </source>
</evidence>
<dbReference type="InterPro" id="IPR027417">
    <property type="entry name" value="P-loop_NTPase"/>
</dbReference>
<feature type="compositionally biased region" description="Low complexity" evidence="5">
    <location>
        <begin position="1112"/>
        <end position="1131"/>
    </location>
</feature>
<feature type="compositionally biased region" description="Basic residues" evidence="5">
    <location>
        <begin position="1683"/>
        <end position="1700"/>
    </location>
</feature>
<feature type="compositionally biased region" description="Basic residues" evidence="5">
    <location>
        <begin position="1858"/>
        <end position="1874"/>
    </location>
</feature>
<keyword evidence="8" id="KW-1185">Reference proteome</keyword>
<dbReference type="OrthoDB" id="198051at2759"/>
<feature type="coiled-coil region" evidence="4">
    <location>
        <begin position="1975"/>
        <end position="2069"/>
    </location>
</feature>
<feature type="compositionally biased region" description="Basic and acidic residues" evidence="5">
    <location>
        <begin position="1701"/>
        <end position="1748"/>
    </location>
</feature>
<dbReference type="SUPFAM" id="SSF52540">
    <property type="entry name" value="P-loop containing nucleoside triphosphate hydrolases"/>
    <property type="match status" value="1"/>
</dbReference>
<evidence type="ECO:0000313" key="7">
    <source>
        <dbReference type="EMBL" id="GMI31798.1"/>
    </source>
</evidence>
<feature type="region of interest" description="Disordered" evidence="5">
    <location>
        <begin position="1347"/>
        <end position="1367"/>
    </location>
</feature>
<dbReference type="GO" id="GO:0003777">
    <property type="term" value="F:microtubule motor activity"/>
    <property type="evidence" value="ECO:0007669"/>
    <property type="project" value="InterPro"/>
</dbReference>
<gene>
    <name evidence="7" type="ORF">TrRE_jg11051</name>
</gene>
<feature type="coiled-coil region" evidence="4">
    <location>
        <begin position="730"/>
        <end position="761"/>
    </location>
</feature>
<dbReference type="SMART" id="SM00129">
    <property type="entry name" value="KISc"/>
    <property type="match status" value="1"/>
</dbReference>
<dbReference type="PANTHER" id="PTHR47969">
    <property type="entry name" value="CHROMOSOME-ASSOCIATED KINESIN KIF4A-RELATED"/>
    <property type="match status" value="1"/>
</dbReference>
<feature type="region of interest" description="Disordered" evidence="5">
    <location>
        <begin position="1567"/>
        <end position="1589"/>
    </location>
</feature>
<dbReference type="EMBL" id="BRXZ01007680">
    <property type="protein sequence ID" value="GMI31798.1"/>
    <property type="molecule type" value="Genomic_DNA"/>
</dbReference>
<feature type="region of interest" description="Disordered" evidence="5">
    <location>
        <begin position="1111"/>
        <end position="1142"/>
    </location>
</feature>
<comment type="caution">
    <text evidence="7">The sequence shown here is derived from an EMBL/GenBank/DDBJ whole genome shotgun (WGS) entry which is preliminary data.</text>
</comment>
<dbReference type="Gene3D" id="3.40.850.10">
    <property type="entry name" value="Kinesin motor domain"/>
    <property type="match status" value="1"/>
</dbReference>